<keyword evidence="3" id="KW-0498">Mitosis</keyword>
<evidence type="ECO:0000256" key="5">
    <source>
        <dbReference type="ARBA" id="ARBA00023306"/>
    </source>
</evidence>
<dbReference type="InterPro" id="IPR011989">
    <property type="entry name" value="ARM-like"/>
</dbReference>
<evidence type="ECO:0000313" key="8">
    <source>
        <dbReference type="Proteomes" id="UP001281761"/>
    </source>
</evidence>
<evidence type="ECO:0000256" key="4">
    <source>
        <dbReference type="ARBA" id="ARBA00023242"/>
    </source>
</evidence>
<comment type="caution">
    <text evidence="7">The sequence shown here is derived from an EMBL/GenBank/DDBJ whole genome shotgun (WGS) entry which is preliminary data.</text>
</comment>
<protein>
    <submittedName>
        <fullName evidence="7">Uncharacterized protein</fullName>
    </submittedName>
</protein>
<dbReference type="EMBL" id="JARBJD010000031">
    <property type="protein sequence ID" value="KAK2959274.1"/>
    <property type="molecule type" value="Genomic_DNA"/>
</dbReference>
<name>A0ABQ9Y6J1_9EUKA</name>
<proteinExistence type="predicted"/>
<comment type="subcellular location">
    <subcellularLocation>
        <location evidence="1">Nucleus</location>
    </subcellularLocation>
</comment>
<evidence type="ECO:0000256" key="6">
    <source>
        <dbReference type="SAM" id="MobiDB-lite"/>
    </source>
</evidence>
<dbReference type="Proteomes" id="UP001281761">
    <property type="component" value="Unassembled WGS sequence"/>
</dbReference>
<sequence>MRCGRCFGQGRRLEKAEGVEQEEREGVEGKNEDEWGDIEAFLTTQKDRPDEKTLKKLSNNLITQLGRRERDVQVSTLKCIIQLLRTAKPNMPLTKDQLKVMFRALLSAFELLENDKEVLYRNAFGLLEQCDELRLFGYAQSLDDPGLLDNIYAGLITILRPCNTVGIEQYVVRIISALIESADDIYPSQFNILFDYVIPNKKKYADIHRKAACEVFRSAAESLQRPLSEYFKQILFDPIIAFDKEIRTSQSHSPSLQAKHSEKQPKPKAKRVSKTLPNTVANKKYLVVIETLHIHAPRCLFLTYPLLTNMLQNVNIAVRRTFVSLVAQMMKGNATAVIAHAGGLLEEWKKRFTDESKVIREQLCASTMQIGHSYPTVIPQFMGLLLCHSHFLRAFNWPPGRRGQCRSSGSYSLHRFILHRFVLLQTVHSQYVQRLVSPPPRQRRSRQADNFCLALLHLPSRFQRRRI</sequence>
<dbReference type="Pfam" id="PF20168">
    <property type="entry name" value="PDS5"/>
    <property type="match status" value="1"/>
</dbReference>
<evidence type="ECO:0000313" key="7">
    <source>
        <dbReference type="EMBL" id="KAK2959274.1"/>
    </source>
</evidence>
<organism evidence="7 8">
    <name type="scientific">Blattamonas nauphoetae</name>
    <dbReference type="NCBI Taxonomy" id="2049346"/>
    <lineage>
        <taxon>Eukaryota</taxon>
        <taxon>Metamonada</taxon>
        <taxon>Preaxostyla</taxon>
        <taxon>Oxymonadida</taxon>
        <taxon>Blattamonas</taxon>
    </lineage>
</organism>
<evidence type="ECO:0000256" key="2">
    <source>
        <dbReference type="ARBA" id="ARBA00022618"/>
    </source>
</evidence>
<keyword evidence="4" id="KW-0539">Nucleus</keyword>
<feature type="region of interest" description="Disordered" evidence="6">
    <location>
        <begin position="251"/>
        <end position="274"/>
    </location>
</feature>
<keyword evidence="8" id="KW-1185">Reference proteome</keyword>
<dbReference type="PANTHER" id="PTHR12663">
    <property type="entry name" value="ANDROGEN INDUCED INHIBITOR OF PROLIFERATION AS3 / PDS5-RELATED"/>
    <property type="match status" value="1"/>
</dbReference>
<dbReference type="InterPro" id="IPR016024">
    <property type="entry name" value="ARM-type_fold"/>
</dbReference>
<dbReference type="SUPFAM" id="SSF48371">
    <property type="entry name" value="ARM repeat"/>
    <property type="match status" value="1"/>
</dbReference>
<dbReference type="PANTHER" id="PTHR12663:SF0">
    <property type="entry name" value="PRECOCIOUS DISSOCIATION OF SISTERS 5, ISOFORM A"/>
    <property type="match status" value="1"/>
</dbReference>
<dbReference type="InterPro" id="IPR039776">
    <property type="entry name" value="Pds5"/>
</dbReference>
<dbReference type="Gene3D" id="1.25.10.10">
    <property type="entry name" value="Leucine-rich Repeat Variant"/>
    <property type="match status" value="1"/>
</dbReference>
<evidence type="ECO:0000256" key="3">
    <source>
        <dbReference type="ARBA" id="ARBA00022776"/>
    </source>
</evidence>
<reference evidence="7 8" key="1">
    <citation type="journal article" date="2022" name="bioRxiv">
        <title>Genomics of Preaxostyla Flagellates Illuminates Evolutionary Transitions and the Path Towards Mitochondrial Loss.</title>
        <authorList>
            <person name="Novak L.V.F."/>
            <person name="Treitli S.C."/>
            <person name="Pyrih J."/>
            <person name="Halakuc P."/>
            <person name="Pipaliya S.V."/>
            <person name="Vacek V."/>
            <person name="Brzon O."/>
            <person name="Soukal P."/>
            <person name="Eme L."/>
            <person name="Dacks J.B."/>
            <person name="Karnkowska A."/>
            <person name="Elias M."/>
            <person name="Hampl V."/>
        </authorList>
    </citation>
    <scope>NUCLEOTIDE SEQUENCE [LARGE SCALE GENOMIC DNA]</scope>
    <source>
        <strain evidence="7">NAU3</strain>
        <tissue evidence="7">Gut</tissue>
    </source>
</reference>
<gene>
    <name evidence="7" type="ORF">BLNAU_5832</name>
</gene>
<keyword evidence="2" id="KW-0132">Cell division</keyword>
<keyword evidence="5" id="KW-0131">Cell cycle</keyword>
<evidence type="ECO:0000256" key="1">
    <source>
        <dbReference type="ARBA" id="ARBA00004123"/>
    </source>
</evidence>
<accession>A0ABQ9Y6J1</accession>